<keyword evidence="3" id="KW-0808">Transferase</keyword>
<dbReference type="GO" id="GO:0003714">
    <property type="term" value="F:transcription corepressor activity"/>
    <property type="evidence" value="ECO:0007669"/>
    <property type="project" value="TreeGrafter"/>
</dbReference>
<evidence type="ECO:0000313" key="9">
    <source>
        <dbReference type="EMBL" id="VDI08558.1"/>
    </source>
</evidence>
<evidence type="ECO:0000256" key="1">
    <source>
        <dbReference type="ARBA" id="ARBA00004123"/>
    </source>
</evidence>
<feature type="region of interest" description="Disordered" evidence="7">
    <location>
        <begin position="750"/>
        <end position="772"/>
    </location>
</feature>
<comment type="subcellular location">
    <subcellularLocation>
        <location evidence="1">Nucleus</location>
    </subcellularLocation>
</comment>
<dbReference type="SMART" id="SM00506">
    <property type="entry name" value="A1pp"/>
    <property type="match status" value="2"/>
</dbReference>
<feature type="domain" description="Macro" evidence="8">
    <location>
        <begin position="780"/>
        <end position="965"/>
    </location>
</feature>
<dbReference type="PROSITE" id="PS51154">
    <property type="entry name" value="MACRO"/>
    <property type="match status" value="2"/>
</dbReference>
<dbReference type="Gene3D" id="3.90.228.10">
    <property type="match status" value="1"/>
</dbReference>
<dbReference type="InterPro" id="IPR000504">
    <property type="entry name" value="RRM_dom"/>
</dbReference>
<dbReference type="Gene3D" id="3.30.70.330">
    <property type="match status" value="2"/>
</dbReference>
<dbReference type="SUPFAM" id="SSF52949">
    <property type="entry name" value="Macro domain-like"/>
    <property type="match status" value="2"/>
</dbReference>
<dbReference type="GO" id="GO:0005634">
    <property type="term" value="C:nucleus"/>
    <property type="evidence" value="ECO:0007669"/>
    <property type="project" value="UniProtKB-SubCell"/>
</dbReference>
<name>A0A8B6CS97_MYTGA</name>
<reference evidence="9" key="1">
    <citation type="submission" date="2018-11" db="EMBL/GenBank/DDBJ databases">
        <authorList>
            <person name="Alioto T."/>
            <person name="Alioto T."/>
        </authorList>
    </citation>
    <scope>NUCLEOTIDE SEQUENCE</scope>
</reference>
<feature type="domain" description="Macro" evidence="8">
    <location>
        <begin position="976"/>
        <end position="1159"/>
    </location>
</feature>
<gene>
    <name evidence="9" type="ORF">MGAL_10B075537</name>
</gene>
<evidence type="ECO:0000313" key="10">
    <source>
        <dbReference type="Proteomes" id="UP000596742"/>
    </source>
</evidence>
<keyword evidence="2" id="KW-0328">Glycosyltransferase</keyword>
<feature type="coiled-coil region" evidence="6">
    <location>
        <begin position="1194"/>
        <end position="1235"/>
    </location>
</feature>
<dbReference type="PANTHER" id="PTHR14453">
    <property type="entry name" value="PARP/ZINC FINGER CCCH TYPE DOMAIN CONTAINING PROTEIN"/>
    <property type="match status" value="1"/>
</dbReference>
<dbReference type="CDD" id="cd02907">
    <property type="entry name" value="Macro_Af1521_BAL-like"/>
    <property type="match status" value="1"/>
</dbReference>
<dbReference type="Pfam" id="PF23084">
    <property type="entry name" value="KH_PARP14_1"/>
    <property type="match status" value="1"/>
</dbReference>
<dbReference type="OrthoDB" id="6133115at2759"/>
<dbReference type="GO" id="GO:0070212">
    <property type="term" value="P:protein poly-ADP-ribosylation"/>
    <property type="evidence" value="ECO:0007669"/>
    <property type="project" value="TreeGrafter"/>
</dbReference>
<proteinExistence type="predicted"/>
<protein>
    <recommendedName>
        <fullName evidence="8">Macro domain-containing protein</fullName>
    </recommendedName>
</protein>
<dbReference type="GO" id="GO:0003950">
    <property type="term" value="F:NAD+ poly-ADP-ribosyltransferase activity"/>
    <property type="evidence" value="ECO:0007669"/>
    <property type="project" value="InterPro"/>
</dbReference>
<dbReference type="EMBL" id="UYJE01002198">
    <property type="protein sequence ID" value="VDI08558.1"/>
    <property type="molecule type" value="Genomic_DNA"/>
</dbReference>
<evidence type="ECO:0000256" key="5">
    <source>
        <dbReference type="ARBA" id="ARBA00023242"/>
    </source>
</evidence>
<dbReference type="GO" id="GO:0005737">
    <property type="term" value="C:cytoplasm"/>
    <property type="evidence" value="ECO:0007669"/>
    <property type="project" value="TreeGrafter"/>
</dbReference>
<evidence type="ECO:0000256" key="2">
    <source>
        <dbReference type="ARBA" id="ARBA00022676"/>
    </source>
</evidence>
<dbReference type="InterPro" id="IPR035979">
    <property type="entry name" value="RBD_domain_sf"/>
</dbReference>
<dbReference type="Pfam" id="PF00644">
    <property type="entry name" value="PARP"/>
    <property type="match status" value="1"/>
</dbReference>
<organism evidence="9 10">
    <name type="scientific">Mytilus galloprovincialis</name>
    <name type="common">Mediterranean mussel</name>
    <dbReference type="NCBI Taxonomy" id="29158"/>
    <lineage>
        <taxon>Eukaryota</taxon>
        <taxon>Metazoa</taxon>
        <taxon>Spiralia</taxon>
        <taxon>Lophotrochozoa</taxon>
        <taxon>Mollusca</taxon>
        <taxon>Bivalvia</taxon>
        <taxon>Autobranchia</taxon>
        <taxon>Pteriomorphia</taxon>
        <taxon>Mytilida</taxon>
        <taxon>Mytiloidea</taxon>
        <taxon>Mytilidae</taxon>
        <taxon>Mytilinae</taxon>
        <taxon>Mytilus</taxon>
    </lineage>
</organism>
<evidence type="ECO:0000256" key="7">
    <source>
        <dbReference type="SAM" id="MobiDB-lite"/>
    </source>
</evidence>
<dbReference type="GO" id="GO:0003723">
    <property type="term" value="F:RNA binding"/>
    <property type="evidence" value="ECO:0007669"/>
    <property type="project" value="InterPro"/>
</dbReference>
<keyword evidence="6" id="KW-0175">Coiled coil</keyword>
<dbReference type="PANTHER" id="PTHR14453:SF102">
    <property type="entry name" value="PROTEIN MONO-ADP-RIBOSYLTRANSFERASE PARP14-LIKE"/>
    <property type="match status" value="1"/>
</dbReference>
<dbReference type="InterPro" id="IPR002589">
    <property type="entry name" value="Macro_dom"/>
</dbReference>
<dbReference type="GO" id="GO:1990404">
    <property type="term" value="F:NAD+-protein mono-ADP-ribosyltransferase activity"/>
    <property type="evidence" value="ECO:0007669"/>
    <property type="project" value="TreeGrafter"/>
</dbReference>
<evidence type="ECO:0000256" key="3">
    <source>
        <dbReference type="ARBA" id="ARBA00022679"/>
    </source>
</evidence>
<keyword evidence="5" id="KW-0539">Nucleus</keyword>
<dbReference type="SUPFAM" id="SSF56399">
    <property type="entry name" value="ADP-ribosylation"/>
    <property type="match status" value="1"/>
</dbReference>
<dbReference type="InterPro" id="IPR012677">
    <property type="entry name" value="Nucleotide-bd_a/b_plait_sf"/>
</dbReference>
<evidence type="ECO:0000259" key="8">
    <source>
        <dbReference type="PROSITE" id="PS51154"/>
    </source>
</evidence>
<dbReference type="Proteomes" id="UP000596742">
    <property type="component" value="Unassembled WGS sequence"/>
</dbReference>
<dbReference type="InterPro" id="IPR057044">
    <property type="entry name" value="PARP14_KH_1"/>
</dbReference>
<sequence>MSLQMRIKPFIVSKQMSYETVLIDIVFVNDFSGRMNKSNELTPSATETKYTVEVRGMKETTSSDTIRYYFESRRGANCDVIDIRYVPNKRMFLVTFDGNEDVSVIFKKEHKVEGAVLHVEEHVAPTYCKNKLMITGLNAKSSKDNVTNFIEARTKQDVASVEFGDEESGAAVITFLQPVDIGQLQAVCKKRTLDGNHIEVHKVAESDCIIVKGFSPKTTSGTIEYYFDNKKRSGVENVVKTEMNTDHGYCVVYFKDSKNAMAACENSHIIDKCKLTVQIFYDCLGIHHDEDKAAFEVPQPVYITNIDNKKLKFLLHSTLSQSQLCEQLQAVNAEITWPSSSDDNKVEMKCTLSKEKSGYQKLAQTWSRDVKEGVDKYLQSLQVDKHSVAENLHTLLMSRLKELNIENQDNVSVIIEKTTSFEIYIVGHKTPVQTLSAIIKEMIKDITKDITRKSKEMSDMISFKHHQLILLEYTHFADKLKSKYVGFDIQIDTKGNVVKFCGTGVDITAAKVEIFEILNGIVSECFGKRSKLFIQYLKRPDVEKKIYGKFQASGTVGVLDFQDGTIYVHAMTNDEAETCAEILKESIIEISLDIENWQTPVLNSREFGRYIEDLEDKYRNTILEITTNQLDEVAIYSLSQSDGHLVHKKLSDFISMNGVQEKSYQLSPDDVKLLQELMKEEIEKLEKELKQENIVFNITHNSIFIKGQGKAFEDAVKEVESLLKCINSVASNSKFQKVVKKVMGKTKLKQIGEDGNESSDDDLDDGTRTDSKGIIQGNASEIACFTTNGNKEVLIIKGDITQLDVDVIVNAANKDLQHKGGLARVLVKIGGKSIQDECEQYITKSGPLSDGEVFCSKSGDLHCKMIAHAVGPTWKGGKHNEEKYLVQCIETCLAVTEKNKFASIAIPALCTGIFHYPSEAATNVIVEIVKDYFRVHPSSCIQTVCLCDVVFDTVKLFQKAANMHFAKTASKGLTAANDQQNVQAGNIEIKIVKGQLARMKVGAIVNTTSKELKLDHGAVSASLLKNGGPSLQQECTQNYPNGINYGDIAVTSGGNLKCKIVCHGCLNQWRKEGSEIKELEKFVMECLSTASKNKCSSIAFPAMGTGKLIYPAGLVAKSLYKCVEEFSSQNPKSVITEVLFVVYDKDHDTVKAFETEENHRKKISTVKNTDRILKGGVSSVVFSRMNDEEKREVLKTAIAAKQHFEEELKETKDEMKKKDEELDQLQKKVSNRQLLMHGEKEALEGNKVVYFDLYPERAYKEGSAAQTHFRLAESQFYRLISGSGNSFTVNKVQYVVNPPLVKHFHKAIDDMKKHRGAKMAYPILAFHGTQATNIKSIVENNFKVPGQQGFAHRTDTGFYGRGVYFSEYPGYSMGYISGATQLLLCQVLPGNVYVCPAVIQGASLQQGHDSHMSPDKKELVIFNSHHILPFYIVHYTTGGFAYQQKKF</sequence>
<keyword evidence="10" id="KW-1185">Reference proteome</keyword>
<dbReference type="SMART" id="SM00360">
    <property type="entry name" value="RRM"/>
    <property type="match status" value="2"/>
</dbReference>
<dbReference type="Gene3D" id="3.40.220.10">
    <property type="entry name" value="Leucine Aminopeptidase, subunit E, domain 1"/>
    <property type="match status" value="2"/>
</dbReference>
<dbReference type="InterPro" id="IPR012317">
    <property type="entry name" value="Poly(ADP-ribose)pol_cat_dom"/>
</dbReference>
<comment type="caution">
    <text evidence="9">The sequence shown here is derived from an EMBL/GenBank/DDBJ whole genome shotgun (WGS) entry which is preliminary data.</text>
</comment>
<feature type="compositionally biased region" description="Acidic residues" evidence="7">
    <location>
        <begin position="754"/>
        <end position="764"/>
    </location>
</feature>
<dbReference type="Pfam" id="PF23085">
    <property type="entry name" value="RRM_PARP14_3"/>
    <property type="match status" value="2"/>
</dbReference>
<evidence type="ECO:0000256" key="4">
    <source>
        <dbReference type="ARBA" id="ARBA00023027"/>
    </source>
</evidence>
<dbReference type="InterPro" id="IPR043472">
    <property type="entry name" value="Macro_dom-like"/>
</dbReference>
<dbReference type="SUPFAM" id="SSF54928">
    <property type="entry name" value="RNA-binding domain, RBD"/>
    <property type="match status" value="1"/>
</dbReference>
<dbReference type="InterPro" id="IPR052056">
    <property type="entry name" value="Mono-ARTD/PARP"/>
</dbReference>
<keyword evidence="4" id="KW-0520">NAD</keyword>
<dbReference type="GO" id="GO:0010629">
    <property type="term" value="P:negative regulation of gene expression"/>
    <property type="evidence" value="ECO:0007669"/>
    <property type="project" value="TreeGrafter"/>
</dbReference>
<dbReference type="Pfam" id="PF01661">
    <property type="entry name" value="Macro"/>
    <property type="match status" value="2"/>
</dbReference>
<evidence type="ECO:0000256" key="6">
    <source>
        <dbReference type="SAM" id="Coils"/>
    </source>
</evidence>
<accession>A0A8B6CS97</accession>